<dbReference type="EC" id="3.6.3.-" evidence="7"/>
<name>A0A1G6ZC54_9ACTO</name>
<dbReference type="PROSITE" id="PS00211">
    <property type="entry name" value="ABC_TRANSPORTER_1"/>
    <property type="match status" value="1"/>
</dbReference>
<dbReference type="InterPro" id="IPR027417">
    <property type="entry name" value="P-loop_NTPase"/>
</dbReference>
<dbReference type="Pfam" id="PF00005">
    <property type="entry name" value="ABC_tran"/>
    <property type="match status" value="1"/>
</dbReference>
<evidence type="ECO:0000313" key="5">
    <source>
        <dbReference type="EMBL" id="MDY5153858.1"/>
    </source>
</evidence>
<dbReference type="AlphaFoldDB" id="A0A1G6ZC54"/>
<dbReference type="PANTHER" id="PTHR24220:SF86">
    <property type="entry name" value="ABC TRANSPORTER ABCH.1"/>
    <property type="match status" value="1"/>
</dbReference>
<evidence type="ECO:0000313" key="9">
    <source>
        <dbReference type="Proteomes" id="UP000269974"/>
    </source>
</evidence>
<dbReference type="InterPro" id="IPR017911">
    <property type="entry name" value="MacB-like_ATP-bd"/>
</dbReference>
<dbReference type="Proteomes" id="UP000182744">
    <property type="component" value="Unassembled WGS sequence"/>
</dbReference>
<dbReference type="PROSITE" id="PS50893">
    <property type="entry name" value="ABC_TRANSPORTER_2"/>
    <property type="match status" value="1"/>
</dbReference>
<dbReference type="GO" id="GO:0022857">
    <property type="term" value="F:transmembrane transporter activity"/>
    <property type="evidence" value="ECO:0007669"/>
    <property type="project" value="TreeGrafter"/>
</dbReference>
<dbReference type="SMART" id="SM00382">
    <property type="entry name" value="AAA"/>
    <property type="match status" value="1"/>
</dbReference>
<reference evidence="5" key="4">
    <citation type="submission" date="2023-10" db="EMBL/GenBank/DDBJ databases">
        <title>Whole Genome based description of the genera Actinobaculum and Actinotignum reveals a complex phylogenetic relationship within the species included in the genus Actinotignum.</title>
        <authorList>
            <person name="Jensen C.S."/>
            <person name="Dargis R."/>
            <person name="Kemp M."/>
            <person name="Christensen J.J."/>
        </authorList>
    </citation>
    <scope>NUCLEOTIDE SEQUENCE</scope>
    <source>
        <strain evidence="5">Actinobaculum_suis_CCUG19206T</strain>
    </source>
</reference>
<dbReference type="InterPro" id="IPR017871">
    <property type="entry name" value="ABC_transporter-like_CS"/>
</dbReference>
<evidence type="ECO:0000313" key="6">
    <source>
        <dbReference type="EMBL" id="SDD99316.1"/>
    </source>
</evidence>
<feature type="domain" description="ABC transporter" evidence="4">
    <location>
        <begin position="11"/>
        <end position="225"/>
    </location>
</feature>
<dbReference type="InterPro" id="IPR003439">
    <property type="entry name" value="ABC_transporter-like_ATP-bd"/>
</dbReference>
<reference evidence="6" key="2">
    <citation type="submission" date="2016-10" db="EMBL/GenBank/DDBJ databases">
        <authorList>
            <person name="de Groot N.N."/>
        </authorList>
    </citation>
    <scope>NUCLEOTIDE SEQUENCE [LARGE SCALE GENOMIC DNA]</scope>
    <source>
        <strain evidence="6">DSM 20639</strain>
    </source>
</reference>
<reference evidence="8" key="1">
    <citation type="submission" date="2016-10" db="EMBL/GenBank/DDBJ databases">
        <authorList>
            <person name="Varghese N."/>
        </authorList>
    </citation>
    <scope>NUCLEOTIDE SEQUENCE [LARGE SCALE GENOMIC DNA]</scope>
    <source>
        <strain evidence="8">DSM 20639</strain>
    </source>
</reference>
<reference evidence="7 9" key="3">
    <citation type="submission" date="2018-11" db="EMBL/GenBank/DDBJ databases">
        <authorList>
            <consortium name="Pathogen Informatics"/>
        </authorList>
    </citation>
    <scope>NUCLEOTIDE SEQUENCE [LARGE SCALE GENOMIC DNA]</scope>
    <source>
        <strain evidence="7 9">NCTC10327</strain>
    </source>
</reference>
<dbReference type="Proteomes" id="UP000269974">
    <property type="component" value="Unassembled WGS sequence"/>
</dbReference>
<proteinExistence type="predicted"/>
<dbReference type="EMBL" id="UYIO01000001">
    <property type="protein sequence ID" value="VDG76720.1"/>
    <property type="molecule type" value="Genomic_DNA"/>
</dbReference>
<dbReference type="RefSeq" id="WP_218122526.1">
    <property type="nucleotide sequence ID" value="NZ_FNAU01000001.1"/>
</dbReference>
<evidence type="ECO:0000313" key="7">
    <source>
        <dbReference type="EMBL" id="VDG76720.1"/>
    </source>
</evidence>
<dbReference type="GO" id="GO:0005524">
    <property type="term" value="F:ATP binding"/>
    <property type="evidence" value="ECO:0007669"/>
    <property type="project" value="UniProtKB-KW"/>
</dbReference>
<dbReference type="Proteomes" id="UP001273799">
    <property type="component" value="Unassembled WGS sequence"/>
</dbReference>
<evidence type="ECO:0000256" key="3">
    <source>
        <dbReference type="ARBA" id="ARBA00022840"/>
    </source>
</evidence>
<dbReference type="GO" id="GO:0005886">
    <property type="term" value="C:plasma membrane"/>
    <property type="evidence" value="ECO:0007669"/>
    <property type="project" value="TreeGrafter"/>
</dbReference>
<keyword evidence="8" id="KW-1185">Reference proteome</keyword>
<dbReference type="Gene3D" id="3.40.50.300">
    <property type="entry name" value="P-loop containing nucleotide triphosphate hydrolases"/>
    <property type="match status" value="1"/>
</dbReference>
<keyword evidence="1" id="KW-0813">Transport</keyword>
<dbReference type="InterPro" id="IPR003593">
    <property type="entry name" value="AAA+_ATPase"/>
</dbReference>
<accession>A0A1G6ZC54</accession>
<dbReference type="CDD" id="cd03255">
    <property type="entry name" value="ABC_MJ0796_LolCDE_FtsE"/>
    <property type="match status" value="1"/>
</dbReference>
<evidence type="ECO:0000259" key="4">
    <source>
        <dbReference type="PROSITE" id="PS50893"/>
    </source>
</evidence>
<keyword evidence="3 6" id="KW-0067">ATP-binding</keyword>
<organism evidence="6 8">
    <name type="scientific">Actinobaculum suis</name>
    <dbReference type="NCBI Taxonomy" id="1657"/>
    <lineage>
        <taxon>Bacteria</taxon>
        <taxon>Bacillati</taxon>
        <taxon>Actinomycetota</taxon>
        <taxon>Actinomycetes</taxon>
        <taxon>Actinomycetales</taxon>
        <taxon>Actinomycetaceae</taxon>
        <taxon>Actinobaculum</taxon>
    </lineage>
</organism>
<evidence type="ECO:0000313" key="8">
    <source>
        <dbReference type="Proteomes" id="UP000182744"/>
    </source>
</evidence>
<dbReference type="PANTHER" id="PTHR24220">
    <property type="entry name" value="IMPORT ATP-BINDING PROTEIN"/>
    <property type="match status" value="1"/>
</dbReference>
<evidence type="ECO:0000256" key="2">
    <source>
        <dbReference type="ARBA" id="ARBA00022741"/>
    </source>
</evidence>
<evidence type="ECO:0000256" key="1">
    <source>
        <dbReference type="ARBA" id="ARBA00022448"/>
    </source>
</evidence>
<dbReference type="SUPFAM" id="SSF52540">
    <property type="entry name" value="P-loop containing nucleoside triphosphate hydrolases"/>
    <property type="match status" value="1"/>
</dbReference>
<keyword evidence="2" id="KW-0547">Nucleotide-binding</keyword>
<protein>
    <submittedName>
        <fullName evidence="5">ABC transporter ATP-binding protein</fullName>
        <ecNumber evidence="7">3.6.3.-</ecNumber>
    </submittedName>
    <submittedName>
        <fullName evidence="6">Putative ABC transport system ATP-binding protein</fullName>
    </submittedName>
</protein>
<dbReference type="EMBL" id="JAWNFU010000004">
    <property type="protein sequence ID" value="MDY5153858.1"/>
    <property type="molecule type" value="Genomic_DNA"/>
</dbReference>
<gene>
    <name evidence="7" type="primary">lolD_4</name>
    <name evidence="7" type="ORF">NCTC10327_01359</name>
    <name evidence="5" type="ORF">R6G71_07380</name>
    <name evidence="6" type="ORF">SAMN05421878_10133</name>
</gene>
<dbReference type="GO" id="GO:0016887">
    <property type="term" value="F:ATP hydrolysis activity"/>
    <property type="evidence" value="ECO:0007669"/>
    <property type="project" value="InterPro"/>
</dbReference>
<dbReference type="InterPro" id="IPR015854">
    <property type="entry name" value="ABC_transpr_LolD-like"/>
</dbReference>
<dbReference type="EMBL" id="FNAU01000001">
    <property type="protein sequence ID" value="SDD99316.1"/>
    <property type="molecule type" value="Genomic_DNA"/>
</dbReference>
<keyword evidence="7" id="KW-0378">Hydrolase</keyword>
<sequence>MASQATAGPVLQVQNLVKKFGNHTVLPGVSFSVPAGTMLAVTGPSGSGKTTLLNCLGLLENFDSGEFSFGSFHAVKHGSRKARGFFRDVLGFLFQNYGLIEDWTVAENLRLPLQVRQLHKTERRERMAQALAQVGLTGREKSKVYTLSGGEQQRVALARLLLKEPQLILADEPTSALDAANSDVVMQALRQRAAAGALVILSTHNPAIVQLCDSVLDLGTAPAQQ</sequence>